<organism evidence="3 4">
    <name type="scientific">Nocardioides salarius</name>
    <dbReference type="NCBI Taxonomy" id="374513"/>
    <lineage>
        <taxon>Bacteria</taxon>
        <taxon>Bacillati</taxon>
        <taxon>Actinomycetota</taxon>
        <taxon>Actinomycetes</taxon>
        <taxon>Propionibacteriales</taxon>
        <taxon>Nocardioidaceae</taxon>
        <taxon>Nocardioides</taxon>
    </lineage>
</organism>
<evidence type="ECO:0000313" key="4">
    <source>
        <dbReference type="Proteomes" id="UP000732378"/>
    </source>
</evidence>
<comment type="caution">
    <text evidence="3">The sequence shown here is derived from an EMBL/GenBank/DDBJ whole genome shotgun (WGS) entry which is preliminary data.</text>
</comment>
<keyword evidence="4" id="KW-1185">Reference proteome</keyword>
<keyword evidence="2" id="KW-0812">Transmembrane</keyword>
<proteinExistence type="predicted"/>
<feature type="transmembrane region" description="Helical" evidence="2">
    <location>
        <begin position="158"/>
        <end position="177"/>
    </location>
</feature>
<sequence>MPSSTPPTPAAGRADARDHARGRAGAPSLTAPGLLLGAGLGGFVDGILIHQVLQWHHMLTSTDTDNIGVPYYPDTTVHGLEINTLWDGFFHTATWLLVLGGLALLYSRVQHSRGRVWTSRALWGWVLAGWGVFNLVEGVVDHHLLSIHHVRSGPHQTWWDLGFLALGLLLLVGGWLLQRGARVHDDP</sequence>
<dbReference type="Proteomes" id="UP000732378">
    <property type="component" value="Unassembled WGS sequence"/>
</dbReference>
<reference evidence="3 4" key="1">
    <citation type="submission" date="2021-01" db="EMBL/GenBank/DDBJ databases">
        <title>Sequencing the genomes of 1000 actinobacteria strains.</title>
        <authorList>
            <person name="Klenk H.-P."/>
        </authorList>
    </citation>
    <scope>NUCLEOTIDE SEQUENCE [LARGE SCALE GENOMIC DNA]</scope>
    <source>
        <strain evidence="3 4">DSM 18239</strain>
    </source>
</reference>
<keyword evidence="2" id="KW-1133">Transmembrane helix</keyword>
<evidence type="ECO:0000313" key="3">
    <source>
        <dbReference type="EMBL" id="MBM7508937.1"/>
    </source>
</evidence>
<dbReference type="EMBL" id="JAFBBZ010000001">
    <property type="protein sequence ID" value="MBM7508937.1"/>
    <property type="molecule type" value="Genomic_DNA"/>
</dbReference>
<gene>
    <name evidence="3" type="ORF">JOE61_002751</name>
</gene>
<keyword evidence="2" id="KW-0472">Membrane</keyword>
<dbReference type="InterPro" id="IPR018719">
    <property type="entry name" value="DUF2243_membrane"/>
</dbReference>
<feature type="transmembrane region" description="Helical" evidence="2">
    <location>
        <begin position="121"/>
        <end position="138"/>
    </location>
</feature>
<protein>
    <submittedName>
        <fullName evidence="3">Membrane protein</fullName>
    </submittedName>
</protein>
<feature type="transmembrane region" description="Helical" evidence="2">
    <location>
        <begin position="89"/>
        <end position="109"/>
    </location>
</feature>
<evidence type="ECO:0000256" key="1">
    <source>
        <dbReference type="SAM" id="MobiDB-lite"/>
    </source>
</evidence>
<dbReference type="RefSeq" id="WP_193668581.1">
    <property type="nucleotide sequence ID" value="NZ_JACDTV010000005.1"/>
</dbReference>
<dbReference type="Pfam" id="PF10002">
    <property type="entry name" value="DUF2243"/>
    <property type="match status" value="1"/>
</dbReference>
<feature type="region of interest" description="Disordered" evidence="1">
    <location>
        <begin position="1"/>
        <end position="24"/>
    </location>
</feature>
<accession>A0ABS2MCS9</accession>
<evidence type="ECO:0000256" key="2">
    <source>
        <dbReference type="SAM" id="Phobius"/>
    </source>
</evidence>
<name>A0ABS2MCS9_9ACTN</name>